<keyword evidence="2" id="KW-0012">Acyltransferase</keyword>
<keyword evidence="1" id="KW-0808">Transferase</keyword>
<dbReference type="Proteomes" id="UP001501757">
    <property type="component" value="Unassembled WGS sequence"/>
</dbReference>
<feature type="domain" description="N-acetyltransferase" evidence="3">
    <location>
        <begin position="3"/>
        <end position="155"/>
    </location>
</feature>
<dbReference type="CDD" id="cd04301">
    <property type="entry name" value="NAT_SF"/>
    <property type="match status" value="1"/>
</dbReference>
<name>A0ABP3HMM4_9ALTE</name>
<organism evidence="4 5">
    <name type="scientific">Bowmanella denitrificans</name>
    <dbReference type="NCBI Taxonomy" id="366582"/>
    <lineage>
        <taxon>Bacteria</taxon>
        <taxon>Pseudomonadati</taxon>
        <taxon>Pseudomonadota</taxon>
        <taxon>Gammaproteobacteria</taxon>
        <taxon>Alteromonadales</taxon>
        <taxon>Alteromonadaceae</taxon>
        <taxon>Bowmanella</taxon>
    </lineage>
</organism>
<evidence type="ECO:0000313" key="4">
    <source>
        <dbReference type="EMBL" id="GAA0372452.1"/>
    </source>
</evidence>
<reference evidence="5" key="1">
    <citation type="journal article" date="2019" name="Int. J. Syst. Evol. Microbiol.">
        <title>The Global Catalogue of Microorganisms (GCM) 10K type strain sequencing project: providing services to taxonomists for standard genome sequencing and annotation.</title>
        <authorList>
            <consortium name="The Broad Institute Genomics Platform"/>
            <consortium name="The Broad Institute Genome Sequencing Center for Infectious Disease"/>
            <person name="Wu L."/>
            <person name="Ma J."/>
        </authorList>
    </citation>
    <scope>NUCLEOTIDE SEQUENCE [LARGE SCALE GENOMIC DNA]</scope>
    <source>
        <strain evidence="5">JCM 13378</strain>
    </source>
</reference>
<evidence type="ECO:0000256" key="1">
    <source>
        <dbReference type="ARBA" id="ARBA00022679"/>
    </source>
</evidence>
<evidence type="ECO:0000259" key="3">
    <source>
        <dbReference type="PROSITE" id="PS51186"/>
    </source>
</evidence>
<evidence type="ECO:0000256" key="2">
    <source>
        <dbReference type="ARBA" id="ARBA00023315"/>
    </source>
</evidence>
<evidence type="ECO:0000313" key="5">
    <source>
        <dbReference type="Proteomes" id="UP001501757"/>
    </source>
</evidence>
<dbReference type="RefSeq" id="WP_343847298.1">
    <property type="nucleotide sequence ID" value="NZ_BAAAEI010000028.1"/>
</dbReference>
<dbReference type="PANTHER" id="PTHR43877">
    <property type="entry name" value="AMINOALKYLPHOSPHONATE N-ACETYLTRANSFERASE-RELATED-RELATED"/>
    <property type="match status" value="1"/>
</dbReference>
<dbReference type="PANTHER" id="PTHR43877:SF1">
    <property type="entry name" value="ACETYLTRANSFERASE"/>
    <property type="match status" value="1"/>
</dbReference>
<dbReference type="PROSITE" id="PS51186">
    <property type="entry name" value="GNAT"/>
    <property type="match status" value="1"/>
</dbReference>
<keyword evidence="5" id="KW-1185">Reference proteome</keyword>
<dbReference type="InterPro" id="IPR050832">
    <property type="entry name" value="Bact_Acetyltransf"/>
</dbReference>
<dbReference type="Pfam" id="PF00583">
    <property type="entry name" value="Acetyltransf_1"/>
    <property type="match status" value="1"/>
</dbReference>
<protein>
    <recommendedName>
        <fullName evidence="3">N-acetyltransferase domain-containing protein</fullName>
    </recommendedName>
</protein>
<dbReference type="InterPro" id="IPR000182">
    <property type="entry name" value="GNAT_dom"/>
</dbReference>
<dbReference type="Gene3D" id="3.40.630.30">
    <property type="match status" value="1"/>
</dbReference>
<proteinExistence type="predicted"/>
<comment type="caution">
    <text evidence="4">The sequence shown here is derived from an EMBL/GenBank/DDBJ whole genome shotgun (WGS) entry which is preliminary data.</text>
</comment>
<dbReference type="SUPFAM" id="SSF55729">
    <property type="entry name" value="Acyl-CoA N-acyltransferases (Nat)"/>
    <property type="match status" value="1"/>
</dbReference>
<gene>
    <name evidence="4" type="ORF">GCM10009092_40880</name>
</gene>
<accession>A0ABP3HMM4</accession>
<dbReference type="EMBL" id="BAAAEI010000028">
    <property type="protein sequence ID" value="GAA0372452.1"/>
    <property type="molecule type" value="Genomic_DNA"/>
</dbReference>
<dbReference type="InterPro" id="IPR016181">
    <property type="entry name" value="Acyl_CoA_acyltransferase"/>
</dbReference>
<sequence>MSMSIQQVSKDSLSEVLGLYAQPDFDKDVLSLEQAQQLFERMASYPDYKLYLARQAGQAVGTFALLIVDNLGHQGAKSAIIEDVVVADSHRGQGVGRVMMQYALELCREKGCYKAMLSSSLRREKAHEFYKNLGFVQHGYSFLIDLVSPPSLPSE</sequence>